<sequence>MADRQQQQTASTAGQQAKPAVNGAAPRPAPPETQRQESVHLDYDESIIHKVRILVSSPLVLPHIPESCAR</sequence>
<dbReference type="OrthoDB" id="10461224at2759"/>
<evidence type="ECO:0000256" key="1">
    <source>
        <dbReference type="SAM" id="MobiDB-lite"/>
    </source>
</evidence>
<proteinExistence type="predicted"/>
<feature type="compositionally biased region" description="Low complexity" evidence="1">
    <location>
        <begin position="1"/>
        <end position="17"/>
    </location>
</feature>
<dbReference type="Proteomes" id="UP000838412">
    <property type="component" value="Chromosome 9"/>
</dbReference>
<accession>A0A8K0F377</accession>
<protein>
    <submittedName>
        <fullName evidence="2">Hypp5154 protein</fullName>
    </submittedName>
</protein>
<evidence type="ECO:0000313" key="3">
    <source>
        <dbReference type="Proteomes" id="UP000838412"/>
    </source>
</evidence>
<gene>
    <name evidence="2" type="primary">Hypp5154</name>
    <name evidence="2" type="ORF">BLAG_LOCUS24859</name>
</gene>
<dbReference type="AlphaFoldDB" id="A0A8K0F377"/>
<keyword evidence="3" id="KW-1185">Reference proteome</keyword>
<organism evidence="2 3">
    <name type="scientific">Branchiostoma lanceolatum</name>
    <name type="common">Common lancelet</name>
    <name type="synonym">Amphioxus lanceolatum</name>
    <dbReference type="NCBI Taxonomy" id="7740"/>
    <lineage>
        <taxon>Eukaryota</taxon>
        <taxon>Metazoa</taxon>
        <taxon>Chordata</taxon>
        <taxon>Cephalochordata</taxon>
        <taxon>Leptocardii</taxon>
        <taxon>Amphioxiformes</taxon>
        <taxon>Branchiostomatidae</taxon>
        <taxon>Branchiostoma</taxon>
    </lineage>
</organism>
<evidence type="ECO:0000313" key="2">
    <source>
        <dbReference type="EMBL" id="CAH1273551.1"/>
    </source>
</evidence>
<reference evidence="2" key="1">
    <citation type="submission" date="2022-01" db="EMBL/GenBank/DDBJ databases">
        <authorList>
            <person name="Braso-Vives M."/>
        </authorList>
    </citation>
    <scope>NUCLEOTIDE SEQUENCE</scope>
</reference>
<dbReference type="EMBL" id="OV696694">
    <property type="protein sequence ID" value="CAH1273551.1"/>
    <property type="molecule type" value="Genomic_DNA"/>
</dbReference>
<name>A0A8K0F377_BRALA</name>
<feature type="region of interest" description="Disordered" evidence="1">
    <location>
        <begin position="1"/>
        <end position="41"/>
    </location>
</feature>